<evidence type="ECO:0000313" key="3">
    <source>
        <dbReference type="Proteomes" id="UP000053617"/>
    </source>
</evidence>
<dbReference type="Proteomes" id="UP000053617">
    <property type="component" value="Unassembled WGS sequence"/>
</dbReference>
<evidence type="ECO:0000256" key="1">
    <source>
        <dbReference type="SAM" id="MobiDB-lite"/>
    </source>
</evidence>
<accession>A0A0D2I514</accession>
<keyword evidence="3" id="KW-1185">Reference proteome</keyword>
<dbReference type="RefSeq" id="XP_013268035.1">
    <property type="nucleotide sequence ID" value="XM_013412581.1"/>
</dbReference>
<organism evidence="2 3">
    <name type="scientific">Rhinocladiella mackenziei CBS 650.93</name>
    <dbReference type="NCBI Taxonomy" id="1442369"/>
    <lineage>
        <taxon>Eukaryota</taxon>
        <taxon>Fungi</taxon>
        <taxon>Dikarya</taxon>
        <taxon>Ascomycota</taxon>
        <taxon>Pezizomycotina</taxon>
        <taxon>Eurotiomycetes</taxon>
        <taxon>Chaetothyriomycetidae</taxon>
        <taxon>Chaetothyriales</taxon>
        <taxon>Herpotrichiellaceae</taxon>
        <taxon>Rhinocladiella</taxon>
    </lineage>
</organism>
<reference evidence="2 3" key="1">
    <citation type="submission" date="2015-01" db="EMBL/GenBank/DDBJ databases">
        <title>The Genome Sequence of Rhinocladiella mackenzie CBS 650.93.</title>
        <authorList>
            <consortium name="The Broad Institute Genomics Platform"/>
            <person name="Cuomo C."/>
            <person name="de Hoog S."/>
            <person name="Gorbushina A."/>
            <person name="Stielow B."/>
            <person name="Teixiera M."/>
            <person name="Abouelleil A."/>
            <person name="Chapman S.B."/>
            <person name="Priest M."/>
            <person name="Young S.K."/>
            <person name="Wortman J."/>
            <person name="Nusbaum C."/>
            <person name="Birren B."/>
        </authorList>
    </citation>
    <scope>NUCLEOTIDE SEQUENCE [LARGE SCALE GENOMIC DNA]</scope>
    <source>
        <strain evidence="2 3">CBS 650.93</strain>
    </source>
</reference>
<dbReference type="GeneID" id="25298035"/>
<proteinExistence type="predicted"/>
<gene>
    <name evidence="2" type="ORF">Z518_09964</name>
</gene>
<dbReference type="VEuPathDB" id="FungiDB:Z518_09964"/>
<name>A0A0D2I514_9EURO</name>
<evidence type="ECO:0000313" key="2">
    <source>
        <dbReference type="EMBL" id="KIX00899.1"/>
    </source>
</evidence>
<protein>
    <submittedName>
        <fullName evidence="2">Uncharacterized protein</fullName>
    </submittedName>
</protein>
<dbReference type="HOGENOM" id="CLU_025452_1_0_1"/>
<dbReference type="EMBL" id="KN847482">
    <property type="protein sequence ID" value="KIX00899.1"/>
    <property type="molecule type" value="Genomic_DNA"/>
</dbReference>
<sequence>MASSAPPALIKFVDEAPSSDQNVRDHELDISERKAHAARVAHERKTRQPPGSTSPSSEGSAGDAAPSTRKGMVVAKPRRGGNILVFDESSTIKSTSKKGSPSTAKKTSTQPSTKKATTAPAKKVSAVPPLPSPLKGNSDPFGALAISVTPQVSQVLQFMHDGVYPGLYFNSFFRRMYGDVRVTSWESSSWLPAQTAQAGWHYALSSLNDEGLALACIGGYLNNMAMLMPESSKRKATRLGLTMMTKSSMLLRRKLQDQMDQDLVMGTALINHIYWLFRAAIFSRDEASITTHGQMLNLSLMKGLVDGSADILMLIQAGVDDVDVCARLMRRTFIHPAAFAKVCAGLWAMAEPLLPHIRPEVYSDLHPNVEITELREIYNIGRHLAEYSENKVSEEEWGPPDMRRLSFAWFVTKSDWSMRMCLSLIPDLRDDRYEPRPETSGVRLTQAGLALATLYYIRRVGHHAVVNGVDFRDASGPIIEHMKVVMDQVYASCTEEELERYAEGHLYILFVGAFYERRGTKADRHLAGRWFQRHLAAHAVKYGWQRWTNVRPILRRFHYVEWVQPNGSLWYEDIVKELSAG</sequence>
<dbReference type="AlphaFoldDB" id="A0A0D2I514"/>
<feature type="compositionally biased region" description="Basic and acidic residues" evidence="1">
    <location>
        <begin position="22"/>
        <end position="43"/>
    </location>
</feature>
<feature type="region of interest" description="Disordered" evidence="1">
    <location>
        <begin position="1"/>
        <end position="133"/>
    </location>
</feature>
<feature type="compositionally biased region" description="Low complexity" evidence="1">
    <location>
        <begin position="49"/>
        <end position="62"/>
    </location>
</feature>
<dbReference type="OrthoDB" id="4130075at2759"/>
<feature type="compositionally biased region" description="Low complexity" evidence="1">
    <location>
        <begin position="89"/>
        <end position="126"/>
    </location>
</feature>